<proteinExistence type="predicted"/>
<accession>A0A1D7V0P2</accession>
<evidence type="ECO:0000313" key="2">
    <source>
        <dbReference type="EMBL" id="AOP35387.1"/>
    </source>
</evidence>
<reference evidence="2 3" key="1">
    <citation type="submission" date="2016-04" db="EMBL/GenBank/DDBJ databases">
        <title>Complete genome seqeunce of Leptospira alstonii serovar Room22.</title>
        <authorList>
            <person name="Nally J.E."/>
            <person name="Bayles D.O."/>
            <person name="Hurley D."/>
            <person name="Fanning S."/>
            <person name="McMahon B.J."/>
            <person name="Arent Z."/>
        </authorList>
    </citation>
    <scope>NUCLEOTIDE SEQUENCE [LARGE SCALE GENOMIC DNA]</scope>
    <source>
        <strain evidence="2 3">GWTS #1</strain>
    </source>
</reference>
<organism evidence="2 3">
    <name type="scientific">Leptospira tipperaryensis</name>
    <dbReference type="NCBI Taxonomy" id="2564040"/>
    <lineage>
        <taxon>Bacteria</taxon>
        <taxon>Pseudomonadati</taxon>
        <taxon>Spirochaetota</taxon>
        <taxon>Spirochaetia</taxon>
        <taxon>Leptospirales</taxon>
        <taxon>Leptospiraceae</taxon>
        <taxon>Leptospira</taxon>
    </lineage>
</organism>
<feature type="region of interest" description="Disordered" evidence="1">
    <location>
        <begin position="1"/>
        <end position="31"/>
    </location>
</feature>
<evidence type="ECO:0000313" key="3">
    <source>
        <dbReference type="Proteomes" id="UP000094197"/>
    </source>
</evidence>
<protein>
    <submittedName>
        <fullName evidence="2">Uncharacterized protein</fullName>
    </submittedName>
</protein>
<dbReference type="EMBL" id="CP015217">
    <property type="protein sequence ID" value="AOP35387.1"/>
    <property type="molecule type" value="Genomic_DNA"/>
</dbReference>
<gene>
    <name evidence="2" type="ORF">A0128_16995</name>
</gene>
<evidence type="ECO:0000256" key="1">
    <source>
        <dbReference type="SAM" id="MobiDB-lite"/>
    </source>
</evidence>
<sequence length="64" mass="7303">MQKVEFSDREEFPKFFPPPLPTTQDQGGAAKFHRRACRSYRSREIPFDFSYGFVEAAADRSAGA</sequence>
<dbReference type="Proteomes" id="UP000094197">
    <property type="component" value="Chromosome 1"/>
</dbReference>
<feature type="compositionally biased region" description="Basic and acidic residues" evidence="1">
    <location>
        <begin position="1"/>
        <end position="13"/>
    </location>
</feature>
<dbReference type="KEGG" id="laj:A0128_16995"/>
<name>A0A1D7V0P2_9LEPT</name>
<keyword evidence="3" id="KW-1185">Reference proteome</keyword>
<dbReference type="AlphaFoldDB" id="A0A1D7V0P2"/>